<feature type="compositionally biased region" description="Basic and acidic residues" evidence="1">
    <location>
        <begin position="82"/>
        <end position="99"/>
    </location>
</feature>
<gene>
    <name evidence="2" type="ORF">SSS_8184</name>
</gene>
<evidence type="ECO:0000256" key="1">
    <source>
        <dbReference type="SAM" id="MobiDB-lite"/>
    </source>
</evidence>
<reference evidence="3" key="3">
    <citation type="submission" date="2022-06" db="UniProtKB">
        <authorList>
            <consortium name="EnsemblMetazoa"/>
        </authorList>
    </citation>
    <scope>IDENTIFICATION</scope>
</reference>
<feature type="compositionally biased region" description="Basic and acidic residues" evidence="1">
    <location>
        <begin position="133"/>
        <end position="142"/>
    </location>
</feature>
<keyword evidence="4" id="KW-1185">Reference proteome</keyword>
<evidence type="ECO:0000313" key="4">
    <source>
        <dbReference type="Proteomes" id="UP000070412"/>
    </source>
</evidence>
<dbReference type="EnsemblMetazoa" id="SSS_8184s_mrna">
    <property type="protein sequence ID" value="KAF7490272.1"/>
    <property type="gene ID" value="SSS_8184"/>
</dbReference>
<reference evidence="4" key="1">
    <citation type="journal article" date="2020" name="PLoS Negl. Trop. Dis.">
        <title>High-quality nuclear genome for Sarcoptes scabiei-A critical resource for a neglected parasite.</title>
        <authorList>
            <person name="Korhonen P.K."/>
            <person name="Gasser R.B."/>
            <person name="Ma G."/>
            <person name="Wang T."/>
            <person name="Stroehlein A.J."/>
            <person name="Young N.D."/>
            <person name="Ang C.S."/>
            <person name="Fernando D.D."/>
            <person name="Lu H.C."/>
            <person name="Taylor S."/>
            <person name="Reynolds S.L."/>
            <person name="Mofiz E."/>
            <person name="Najaraj S.H."/>
            <person name="Gowda H."/>
            <person name="Madugundu A."/>
            <person name="Renuse S."/>
            <person name="Holt D."/>
            <person name="Pandey A."/>
            <person name="Papenfuss A.T."/>
            <person name="Fischer K."/>
        </authorList>
    </citation>
    <scope>NUCLEOTIDE SEQUENCE [LARGE SCALE GENOMIC DNA]</scope>
</reference>
<organism evidence="2">
    <name type="scientific">Sarcoptes scabiei</name>
    <name type="common">Itch mite</name>
    <name type="synonym">Acarus scabiei</name>
    <dbReference type="NCBI Taxonomy" id="52283"/>
    <lineage>
        <taxon>Eukaryota</taxon>
        <taxon>Metazoa</taxon>
        <taxon>Ecdysozoa</taxon>
        <taxon>Arthropoda</taxon>
        <taxon>Chelicerata</taxon>
        <taxon>Arachnida</taxon>
        <taxon>Acari</taxon>
        <taxon>Acariformes</taxon>
        <taxon>Sarcoptiformes</taxon>
        <taxon>Astigmata</taxon>
        <taxon>Psoroptidia</taxon>
        <taxon>Sarcoptoidea</taxon>
        <taxon>Sarcoptidae</taxon>
        <taxon>Sarcoptinae</taxon>
        <taxon>Sarcoptes</taxon>
    </lineage>
</organism>
<dbReference type="AlphaFoldDB" id="A0A834VAC5"/>
<proteinExistence type="predicted"/>
<reference evidence="2" key="2">
    <citation type="submission" date="2020-01" db="EMBL/GenBank/DDBJ databases">
        <authorList>
            <person name="Korhonen P.K.K."/>
            <person name="Guangxu M.G."/>
            <person name="Wang T.W."/>
            <person name="Stroehlein A.J.S."/>
            <person name="Young N.D."/>
            <person name="Ang C.-S.A."/>
            <person name="Fernando D.W.F."/>
            <person name="Lu H.L."/>
            <person name="Taylor S.T."/>
            <person name="Ehtesham M.E.M."/>
            <person name="Najaraj S.H.N."/>
            <person name="Harsha G.H.G."/>
            <person name="Madugundu A.M."/>
            <person name="Renuse S.R."/>
            <person name="Holt D.H."/>
            <person name="Pandey A.P."/>
            <person name="Papenfuss A.P."/>
            <person name="Gasser R.B.G."/>
            <person name="Fischer K.F."/>
        </authorList>
    </citation>
    <scope>NUCLEOTIDE SEQUENCE</scope>
    <source>
        <strain evidence="2">SSS_KF_BRIS2020</strain>
    </source>
</reference>
<feature type="compositionally biased region" description="Basic residues" evidence="1">
    <location>
        <begin position="70"/>
        <end position="81"/>
    </location>
</feature>
<evidence type="ECO:0000313" key="3">
    <source>
        <dbReference type="EnsemblMetazoa" id="KAF7490272.1"/>
    </source>
</evidence>
<name>A0A834VAC5_SARSC</name>
<evidence type="ECO:0000313" key="2">
    <source>
        <dbReference type="EMBL" id="KAF7490272.1"/>
    </source>
</evidence>
<sequence length="187" mass="21594">MTTKWQRFKIWLTKNIGCVTANAFDHKNDDNDGNQLNRNALNRSKKSRRSSSFASLWRKNPEQSIEEIRNRKRLSSRSKSMRNKDSIKRNDEEREEKFKNGKRSLSMRLEAAPYHHRSQINSNKKCSNVKPKSSVEEEKKNLDQTSVIGNDHLSSFEASIISKIENEIANLPFIDSSINNLAQSVAN</sequence>
<protein>
    <submittedName>
        <fullName evidence="2 3">Uncharacterized protein</fullName>
    </submittedName>
</protein>
<accession>A0A834VAC5</accession>
<dbReference type="Proteomes" id="UP000070412">
    <property type="component" value="Unassembled WGS sequence"/>
</dbReference>
<dbReference type="EMBL" id="WVUK01000062">
    <property type="protein sequence ID" value="KAF7490272.1"/>
    <property type="molecule type" value="Genomic_DNA"/>
</dbReference>
<feature type="region of interest" description="Disordered" evidence="1">
    <location>
        <begin position="25"/>
        <end position="143"/>
    </location>
</feature>